<evidence type="ECO:0000256" key="5">
    <source>
        <dbReference type="SAM" id="SignalP"/>
    </source>
</evidence>
<dbReference type="Pfam" id="PF01395">
    <property type="entry name" value="PBP_GOBP"/>
    <property type="match status" value="1"/>
</dbReference>
<dbReference type="EnsemblMetazoa" id="GAUT045912-RA">
    <property type="protein sequence ID" value="GAUT045912-PA"/>
    <property type="gene ID" value="GAUT045912"/>
</dbReference>
<evidence type="ECO:0000256" key="1">
    <source>
        <dbReference type="ARBA" id="ARBA00004613"/>
    </source>
</evidence>
<dbReference type="GO" id="GO:0005549">
    <property type="term" value="F:odorant binding"/>
    <property type="evidence" value="ECO:0007669"/>
    <property type="project" value="InterPro"/>
</dbReference>
<dbReference type="GO" id="GO:0007608">
    <property type="term" value="P:sensory perception of smell"/>
    <property type="evidence" value="ECO:0007669"/>
    <property type="project" value="TreeGrafter"/>
</dbReference>
<dbReference type="InterPro" id="IPR006170">
    <property type="entry name" value="PBP/GOBP"/>
</dbReference>
<dbReference type="InterPro" id="IPR036728">
    <property type="entry name" value="PBP_GOBP_sf"/>
</dbReference>
<organism evidence="6 7">
    <name type="scientific">Glossina austeni</name>
    <name type="common">Savannah tsetse fly</name>
    <dbReference type="NCBI Taxonomy" id="7395"/>
    <lineage>
        <taxon>Eukaryota</taxon>
        <taxon>Metazoa</taxon>
        <taxon>Ecdysozoa</taxon>
        <taxon>Arthropoda</taxon>
        <taxon>Hexapoda</taxon>
        <taxon>Insecta</taxon>
        <taxon>Pterygota</taxon>
        <taxon>Neoptera</taxon>
        <taxon>Endopterygota</taxon>
        <taxon>Diptera</taxon>
        <taxon>Brachycera</taxon>
        <taxon>Muscomorpha</taxon>
        <taxon>Hippoboscoidea</taxon>
        <taxon>Glossinidae</taxon>
        <taxon>Glossina</taxon>
    </lineage>
</organism>
<name>A0A1A9VSA8_GLOAU</name>
<sequence>MMKYFEIFIVCALFSIMLVVTNAEDDDENEIGMTLDELADALESFAEDCEPKPERDHIKQLLTNDENPHENSKCFRRCLMEQFELIDEGQSQVNKDKVVDMMSMMYADNKEALEEIVDHCNTKNAATTEKCENAHQHGMCILNQLKEKGFKVPEVKE</sequence>
<dbReference type="AlphaFoldDB" id="A0A1A9VSA8"/>
<reference evidence="6" key="1">
    <citation type="submission" date="2020-05" db="UniProtKB">
        <authorList>
            <consortium name="EnsemblMetazoa"/>
        </authorList>
    </citation>
    <scope>IDENTIFICATION</scope>
    <source>
        <strain evidence="6">TTRI</strain>
    </source>
</reference>
<feature type="signal peptide" evidence="5">
    <location>
        <begin position="1"/>
        <end position="23"/>
    </location>
</feature>
<dbReference type="VEuPathDB" id="VectorBase:GAUT045912"/>
<dbReference type="PANTHER" id="PTHR11857">
    <property type="entry name" value="ODORANT BINDING PROTEIN-RELATED"/>
    <property type="match status" value="1"/>
</dbReference>
<dbReference type="SMART" id="SM00708">
    <property type="entry name" value="PhBP"/>
    <property type="match status" value="1"/>
</dbReference>
<dbReference type="SUPFAM" id="SSF47565">
    <property type="entry name" value="Insect pheromone/odorant-binding proteins"/>
    <property type="match status" value="1"/>
</dbReference>
<evidence type="ECO:0000256" key="3">
    <source>
        <dbReference type="ARBA" id="ARBA00022525"/>
    </source>
</evidence>
<keyword evidence="3" id="KW-0964">Secreted</keyword>
<dbReference type="Proteomes" id="UP000078200">
    <property type="component" value="Unassembled WGS sequence"/>
</dbReference>
<evidence type="ECO:0000256" key="4">
    <source>
        <dbReference type="ARBA" id="ARBA00022729"/>
    </source>
</evidence>
<comment type="similarity">
    <text evidence="2">Belongs to the PBP/GOBP family.</text>
</comment>
<dbReference type="Gene3D" id="1.10.238.20">
    <property type="entry name" value="Pheromone/general odorant binding protein domain"/>
    <property type="match status" value="1"/>
</dbReference>
<feature type="chain" id="PRO_5008399602" evidence="5">
    <location>
        <begin position="24"/>
        <end position="157"/>
    </location>
</feature>
<dbReference type="GO" id="GO:0005615">
    <property type="term" value="C:extracellular space"/>
    <property type="evidence" value="ECO:0007669"/>
    <property type="project" value="TreeGrafter"/>
</dbReference>
<evidence type="ECO:0000313" key="7">
    <source>
        <dbReference type="Proteomes" id="UP000078200"/>
    </source>
</evidence>
<keyword evidence="7" id="KW-1185">Reference proteome</keyword>
<comment type="subcellular location">
    <subcellularLocation>
        <location evidence="1">Secreted</location>
    </subcellularLocation>
</comment>
<dbReference type="STRING" id="7395.A0A1A9VSA8"/>
<evidence type="ECO:0000256" key="2">
    <source>
        <dbReference type="ARBA" id="ARBA00008098"/>
    </source>
</evidence>
<protein>
    <submittedName>
        <fullName evidence="6">Uncharacterized protein</fullName>
    </submittedName>
</protein>
<dbReference type="CDD" id="cd23992">
    <property type="entry name" value="PBP_GOBP"/>
    <property type="match status" value="1"/>
</dbReference>
<accession>A0A1A9VSA8</accession>
<evidence type="ECO:0000313" key="6">
    <source>
        <dbReference type="EnsemblMetazoa" id="GAUT045912-PA"/>
    </source>
</evidence>
<proteinExistence type="inferred from homology"/>
<dbReference type="PANTHER" id="PTHR11857:SF43">
    <property type="entry name" value="GEO07291P1-RELATED"/>
    <property type="match status" value="1"/>
</dbReference>
<keyword evidence="4 5" id="KW-0732">Signal</keyword>